<dbReference type="OrthoDB" id="7701116at2759"/>
<evidence type="ECO:0000313" key="2">
    <source>
        <dbReference type="Proteomes" id="UP000215335"/>
    </source>
</evidence>
<comment type="caution">
    <text evidence="1">The sequence shown here is derived from an EMBL/GenBank/DDBJ whole genome shotgun (WGS) entry which is preliminary data.</text>
</comment>
<protein>
    <submittedName>
        <fullName evidence="1">Uncharacterized protein</fullName>
    </submittedName>
</protein>
<proteinExistence type="predicted"/>
<accession>A0A232EMQ7</accession>
<organism evidence="1 2">
    <name type="scientific">Trichomalopsis sarcophagae</name>
    <dbReference type="NCBI Taxonomy" id="543379"/>
    <lineage>
        <taxon>Eukaryota</taxon>
        <taxon>Metazoa</taxon>
        <taxon>Ecdysozoa</taxon>
        <taxon>Arthropoda</taxon>
        <taxon>Hexapoda</taxon>
        <taxon>Insecta</taxon>
        <taxon>Pterygota</taxon>
        <taxon>Neoptera</taxon>
        <taxon>Endopterygota</taxon>
        <taxon>Hymenoptera</taxon>
        <taxon>Apocrita</taxon>
        <taxon>Proctotrupomorpha</taxon>
        <taxon>Chalcidoidea</taxon>
        <taxon>Pteromalidae</taxon>
        <taxon>Pteromalinae</taxon>
        <taxon>Trichomalopsis</taxon>
    </lineage>
</organism>
<name>A0A232EMQ7_9HYME</name>
<gene>
    <name evidence="1" type="ORF">TSAR_004078</name>
</gene>
<dbReference type="AlphaFoldDB" id="A0A232EMQ7"/>
<reference evidence="1 2" key="1">
    <citation type="journal article" date="2017" name="Curr. Biol.">
        <title>The Evolution of Venom by Co-option of Single-Copy Genes.</title>
        <authorList>
            <person name="Martinson E.O."/>
            <person name="Mrinalini"/>
            <person name="Kelkar Y.D."/>
            <person name="Chang C.H."/>
            <person name="Werren J.H."/>
        </authorList>
    </citation>
    <scope>NUCLEOTIDE SEQUENCE [LARGE SCALE GENOMIC DNA]</scope>
    <source>
        <strain evidence="1 2">Alberta</strain>
        <tissue evidence="1">Whole body</tissue>
    </source>
</reference>
<sequence length="259" mass="30246">MKLKYIWVKIVLGNTANHNEKKNRKRELSERFRRFENLFSVEEISSTQSPKRACSEINNCSGDCAESVYLDISDQEFQEDIQSEHSNGSDEENITESAQEINELRQWAIDCNIPHCDLDRLLKILNRRVLPDLPSCLKTFLKSNKKFEIEYMEVANDSAEECYYFGFIDQLRETVNLELHKSSTLELIFNIGGVSPFKSSTITLILNITPRRTQEIQKDIPDEFPRKMRLINDHSKYKAVEFKFFIVYAAPFLLKKTTI</sequence>
<evidence type="ECO:0000313" key="1">
    <source>
        <dbReference type="EMBL" id="OXU19608.1"/>
    </source>
</evidence>
<dbReference type="EMBL" id="NNAY01003331">
    <property type="protein sequence ID" value="OXU19608.1"/>
    <property type="molecule type" value="Genomic_DNA"/>
</dbReference>
<dbReference type="Proteomes" id="UP000215335">
    <property type="component" value="Unassembled WGS sequence"/>
</dbReference>
<keyword evidence="2" id="KW-1185">Reference proteome</keyword>